<protein>
    <submittedName>
        <fullName evidence="2">PadR family transcriptional regulator PadR</fullName>
    </submittedName>
</protein>
<dbReference type="SUPFAM" id="SSF46785">
    <property type="entry name" value="Winged helix' DNA-binding domain"/>
    <property type="match status" value="1"/>
</dbReference>
<sequence length="121" mass="14281">MLCILLYIYLMNETFVTNWKSQVKKGTLTFIILNILKGHEYYGYELIEQIKQHTDMDIAEGTLYPLMNRLKTENLVDSKWVEQETGIPRKYYCLTPVGIKTLAQMNAYWKNLESSIHKIIK</sequence>
<dbReference type="Pfam" id="PF03551">
    <property type="entry name" value="PadR"/>
    <property type="match status" value="1"/>
</dbReference>
<organism evidence="2 3">
    <name type="scientific">Chitinophaga dinghuensis</name>
    <dbReference type="NCBI Taxonomy" id="1539050"/>
    <lineage>
        <taxon>Bacteria</taxon>
        <taxon>Pseudomonadati</taxon>
        <taxon>Bacteroidota</taxon>
        <taxon>Chitinophagia</taxon>
        <taxon>Chitinophagales</taxon>
        <taxon>Chitinophagaceae</taxon>
        <taxon>Chitinophaga</taxon>
    </lineage>
</organism>
<dbReference type="Proteomes" id="UP000249819">
    <property type="component" value="Unassembled WGS sequence"/>
</dbReference>
<accession>A0A327VSL1</accession>
<dbReference type="InterPro" id="IPR036390">
    <property type="entry name" value="WH_DNA-bd_sf"/>
</dbReference>
<evidence type="ECO:0000313" key="3">
    <source>
        <dbReference type="Proteomes" id="UP000249819"/>
    </source>
</evidence>
<dbReference type="AlphaFoldDB" id="A0A327VSL1"/>
<dbReference type="InterPro" id="IPR005149">
    <property type="entry name" value="Tscrpt_reg_PadR_N"/>
</dbReference>
<dbReference type="InterPro" id="IPR036388">
    <property type="entry name" value="WH-like_DNA-bd_sf"/>
</dbReference>
<evidence type="ECO:0000259" key="1">
    <source>
        <dbReference type="Pfam" id="PF03551"/>
    </source>
</evidence>
<feature type="domain" description="Transcription regulator PadR N-terminal" evidence="1">
    <location>
        <begin position="32"/>
        <end position="103"/>
    </location>
</feature>
<dbReference type="InterPro" id="IPR052509">
    <property type="entry name" value="Metal_resp_DNA-bind_regulator"/>
</dbReference>
<dbReference type="PANTHER" id="PTHR33169">
    <property type="entry name" value="PADR-FAMILY TRANSCRIPTIONAL REGULATOR"/>
    <property type="match status" value="1"/>
</dbReference>
<dbReference type="PANTHER" id="PTHR33169:SF14">
    <property type="entry name" value="TRANSCRIPTIONAL REGULATOR RV3488"/>
    <property type="match status" value="1"/>
</dbReference>
<dbReference type="EMBL" id="QLMA01000007">
    <property type="protein sequence ID" value="RAJ77367.1"/>
    <property type="molecule type" value="Genomic_DNA"/>
</dbReference>
<comment type="caution">
    <text evidence="2">The sequence shown here is derived from an EMBL/GenBank/DDBJ whole genome shotgun (WGS) entry which is preliminary data.</text>
</comment>
<proteinExistence type="predicted"/>
<evidence type="ECO:0000313" key="2">
    <source>
        <dbReference type="EMBL" id="RAJ77367.1"/>
    </source>
</evidence>
<gene>
    <name evidence="2" type="ORF">CLV59_107134</name>
</gene>
<dbReference type="Gene3D" id="1.10.10.10">
    <property type="entry name" value="Winged helix-like DNA-binding domain superfamily/Winged helix DNA-binding domain"/>
    <property type="match status" value="1"/>
</dbReference>
<reference evidence="2 3" key="1">
    <citation type="submission" date="2018-06" db="EMBL/GenBank/DDBJ databases">
        <title>Genomic Encyclopedia of Archaeal and Bacterial Type Strains, Phase II (KMG-II): from individual species to whole genera.</title>
        <authorList>
            <person name="Goeker M."/>
        </authorList>
    </citation>
    <scope>NUCLEOTIDE SEQUENCE [LARGE SCALE GENOMIC DNA]</scope>
    <source>
        <strain evidence="2 3">DSM 29821</strain>
    </source>
</reference>
<name>A0A327VSL1_9BACT</name>
<keyword evidence="3" id="KW-1185">Reference proteome</keyword>